<keyword evidence="11" id="KW-1185">Reference proteome</keyword>
<evidence type="ECO:0000259" key="7">
    <source>
        <dbReference type="Pfam" id="PF12783"/>
    </source>
</evidence>
<feature type="domain" description="Mon2/Sec7/BIG1-like HUS" evidence="7">
    <location>
        <begin position="212"/>
        <end position="280"/>
    </location>
</feature>
<evidence type="ECO:0000256" key="2">
    <source>
        <dbReference type="ARBA" id="ARBA00017134"/>
    </source>
</evidence>
<feature type="domain" description="Mon2/Sec7/BIG1-like dimerisation and cyclophilin-binding" evidence="9">
    <location>
        <begin position="9"/>
        <end position="180"/>
    </location>
</feature>
<dbReference type="SUPFAM" id="SSF48371">
    <property type="entry name" value="ARM repeat"/>
    <property type="match status" value="2"/>
</dbReference>
<evidence type="ECO:0000256" key="3">
    <source>
        <dbReference type="ARBA" id="ARBA00022448"/>
    </source>
</evidence>
<evidence type="ECO:0000256" key="4">
    <source>
        <dbReference type="ARBA" id="ARBA00022927"/>
    </source>
</evidence>
<gene>
    <name evidence="10" type="ORF">BV898_02862</name>
</gene>
<evidence type="ECO:0000259" key="8">
    <source>
        <dbReference type="Pfam" id="PF16206"/>
    </source>
</evidence>
<dbReference type="GO" id="GO:0015031">
    <property type="term" value="P:protein transport"/>
    <property type="evidence" value="ECO:0007669"/>
    <property type="project" value="UniProtKB-KW"/>
</dbReference>
<evidence type="ECO:0000313" key="11">
    <source>
        <dbReference type="Proteomes" id="UP000192578"/>
    </source>
</evidence>
<dbReference type="InterPro" id="IPR032691">
    <property type="entry name" value="Mon2/Sec7/BIG1-like_HUS"/>
</dbReference>
<evidence type="ECO:0000256" key="1">
    <source>
        <dbReference type="ARBA" id="ARBA00008144"/>
    </source>
</evidence>
<accession>A0A1W0X6U7</accession>
<reference evidence="11" key="1">
    <citation type="submission" date="2017-01" db="EMBL/GenBank/DDBJ databases">
        <title>Comparative genomics of anhydrobiosis in the tardigrade Hypsibius dujardini.</title>
        <authorList>
            <person name="Yoshida Y."/>
            <person name="Koutsovoulos G."/>
            <person name="Laetsch D."/>
            <person name="Stevens L."/>
            <person name="Kumar S."/>
            <person name="Horikawa D."/>
            <person name="Ishino K."/>
            <person name="Komine S."/>
            <person name="Tomita M."/>
            <person name="Blaxter M."/>
            <person name="Arakawa K."/>
        </authorList>
    </citation>
    <scope>NUCLEOTIDE SEQUENCE [LARGE SCALE GENOMIC DNA]</scope>
    <source>
        <strain evidence="11">Z151</strain>
    </source>
</reference>
<feature type="compositionally biased region" description="Polar residues" evidence="5">
    <location>
        <begin position="293"/>
        <end position="305"/>
    </location>
</feature>
<feature type="domain" description="Mon2 C-terminal" evidence="8">
    <location>
        <begin position="1151"/>
        <end position="1313"/>
    </location>
</feature>
<dbReference type="InterPro" id="IPR032817">
    <property type="entry name" value="Mon2_C"/>
</dbReference>
<comment type="similarity">
    <text evidence="1">Belongs to the MON2 family.</text>
</comment>
<dbReference type="InterPro" id="IPR015403">
    <property type="entry name" value="Mon2/Sec7/BIG1-like_HDS"/>
</dbReference>
<dbReference type="OrthoDB" id="294853at2759"/>
<feature type="domain" description="Mon2/Sec7/BIG1-like HUS" evidence="7">
    <location>
        <begin position="305"/>
        <end position="374"/>
    </location>
</feature>
<evidence type="ECO:0000256" key="5">
    <source>
        <dbReference type="SAM" id="MobiDB-lite"/>
    </source>
</evidence>
<protein>
    <recommendedName>
        <fullName evidence="2">Protein MON2 homolog</fullName>
    </recommendedName>
</protein>
<organism evidence="10 11">
    <name type="scientific">Hypsibius exemplaris</name>
    <name type="common">Freshwater tardigrade</name>
    <dbReference type="NCBI Taxonomy" id="2072580"/>
    <lineage>
        <taxon>Eukaryota</taxon>
        <taxon>Metazoa</taxon>
        <taxon>Ecdysozoa</taxon>
        <taxon>Tardigrada</taxon>
        <taxon>Eutardigrada</taxon>
        <taxon>Parachela</taxon>
        <taxon>Hypsibioidea</taxon>
        <taxon>Hypsibiidae</taxon>
        <taxon>Hypsibius</taxon>
    </lineage>
</organism>
<feature type="domain" description="Mon2/Sec7/BIG1-like HDS" evidence="6">
    <location>
        <begin position="811"/>
        <end position="886"/>
    </location>
</feature>
<feature type="domain" description="Mon2 C-terminal" evidence="8">
    <location>
        <begin position="891"/>
        <end position="938"/>
    </location>
</feature>
<dbReference type="PANTHER" id="PTHR10663">
    <property type="entry name" value="GUANYL-NUCLEOTIDE EXCHANGE FACTOR"/>
    <property type="match status" value="1"/>
</dbReference>
<feature type="region of interest" description="Disordered" evidence="5">
    <location>
        <begin position="288"/>
        <end position="307"/>
    </location>
</feature>
<sequence>MTLSAVDLKFVEGFLGDLRNISNEGRKKHSAVKEASETAIIRLRNLSLNGKDVRQSIVSHCLDLLQPILLAAESGNSKLVILGLQALQRLFAHETIADTSLPVVMSLMWTLMENHTEELKLIQTITIIITSSNILHGEYLAKSLVICLRMHFGKDPVVSNTAGAAIRQLVPLLFEKALEESRLDRNAAERPVFEPQRLGSNSVPASLGRCGADAYALLQDLCQIMNGEQQTWLIGMTEMTRVLALELIESILMGYRPLFDSKEFSYLLRERLCPLLIKLISPCVRHSRGGAQQPGSSSTGNSASDKPSFPVTVHLIRIVYVLLIAYCDLLRTESEIFYSLLMKFVDSDKVVWTKLLAMEVFFKLLTDPKMVLLISQTYCTKAASEGVFGDMVNTINNYILAVFVKPTSPSASPATPPSTPQQAGTQIFSPTFTYKDVSIQLVPLGKPTLLESRESEPPTATDSYGMSLAFSCLCFVSRTMMELQEALPPTGDENKVALQMLVQHSWCGMLSAVSTLLEASCDDSVTDSLLQICKVYVKAAGLVKMDIVREAFITALCKAAFPINYTIGIIKAASSRVASFRPDAAGLERKANGDTAAADSKNRNQIVAVGTPLSSSFPGAVMLTAKNITCLNTLLDITTALGDLLNNSWILVLASLQHLSWILGMNQIVPGSVNGLAKQRQRANESSQSTILTNVMMSDLPELTKRFDDVFRQTRLLTDTSLEHVVSALCKLSQDALETTAASRDPSLFAVAKMVDVCLVNMFRIDTWWTVVTQNLTEVAGNTNPVLREWGTDAITTLVKECLAYDFRPSLHSNHNLQNKILHPLLALSRIGWADVRLKQFNCINHIILSFAEKIPSCWRPIVEVIGAVNGIADDALIRAGFNCVQAVVSDHLTGISFDCVEQCAEAATRYGNQTLELNVSLTAIGLLWNIADHIFKNRHSFDVTQDRLLESMLTLYKHLSQLCLDIRPEVRKSAAQTLFLAIASHGNALDLPTWHRLIVDVCYTLLKCLEKYCMTASEERIGDEEDGKVVMHHSRDTAKKQWAETWAMVLPTVTKTVLGNLPVVVKLKQPQQAWQGILHHIQRGGISGLEEVSMSALKCLDDIILIGEGREQDKLPLDITVPMWDDVWKACHGVGVGLNDLMRRSPNIESLPSQKLITFYTIIYRRLNHQVRNNFTTEMFRKLQDVFPAIMLPVLNRNASKMMACRAEISPLQDSVLQIAESLQLEVLKPRSPSPHLITELFNLWLKYARHSTSHAVIARALAMEPEYLIRWWAATFSLFSETAMQRVVELYQQTHAWKLVMDSDTLSNIIQVGPENTKRKLHRQ</sequence>
<dbReference type="InterPro" id="IPR016024">
    <property type="entry name" value="ARM-type_fold"/>
</dbReference>
<evidence type="ECO:0000259" key="9">
    <source>
        <dbReference type="Pfam" id="PF16213"/>
    </source>
</evidence>
<dbReference type="Pfam" id="PF16213">
    <property type="entry name" value="DCB"/>
    <property type="match status" value="1"/>
</dbReference>
<name>A0A1W0X6U7_HYPEX</name>
<proteinExistence type="inferred from homology"/>
<evidence type="ECO:0000313" key="10">
    <source>
        <dbReference type="EMBL" id="OQV23124.1"/>
    </source>
</evidence>
<keyword evidence="3" id="KW-0813">Transport</keyword>
<dbReference type="Pfam" id="PF12783">
    <property type="entry name" value="Sec7-like_HUS"/>
    <property type="match status" value="2"/>
</dbReference>
<evidence type="ECO:0000259" key="6">
    <source>
        <dbReference type="Pfam" id="PF09324"/>
    </source>
</evidence>
<dbReference type="Proteomes" id="UP000192578">
    <property type="component" value="Unassembled WGS sequence"/>
</dbReference>
<dbReference type="EMBL" id="MTYJ01000013">
    <property type="protein sequence ID" value="OQV23124.1"/>
    <property type="molecule type" value="Genomic_DNA"/>
</dbReference>
<keyword evidence="4" id="KW-0653">Protein transport</keyword>
<dbReference type="PANTHER" id="PTHR10663:SF333">
    <property type="entry name" value="PROTEIN MON2 HOMOLOG"/>
    <property type="match status" value="1"/>
</dbReference>
<feature type="domain" description="Mon2 C-terminal" evidence="8">
    <location>
        <begin position="953"/>
        <end position="1113"/>
    </location>
</feature>
<dbReference type="Pfam" id="PF09324">
    <property type="entry name" value="Sec7-like_HDS"/>
    <property type="match status" value="1"/>
</dbReference>
<dbReference type="Pfam" id="PF16206">
    <property type="entry name" value="Mon2_C"/>
    <property type="match status" value="3"/>
</dbReference>
<dbReference type="InterPro" id="IPR032629">
    <property type="entry name" value="DCB_dom"/>
</dbReference>
<comment type="caution">
    <text evidence="10">The sequence shown here is derived from an EMBL/GenBank/DDBJ whole genome shotgun (WGS) entry which is preliminary data.</text>
</comment>